<dbReference type="PIRSF" id="PIRSF001467">
    <property type="entry name" value="Peptidylpro_ismrse"/>
    <property type="match status" value="1"/>
</dbReference>
<proteinExistence type="inferred from homology"/>
<evidence type="ECO:0000256" key="1">
    <source>
        <dbReference type="ARBA" id="ARBA00000971"/>
    </source>
</evidence>
<dbReference type="Pfam" id="PF00160">
    <property type="entry name" value="Pro_isomerase"/>
    <property type="match status" value="1"/>
</dbReference>
<dbReference type="Proteomes" id="UP000035740">
    <property type="component" value="Unassembled WGS sequence"/>
</dbReference>
<gene>
    <name evidence="7" type="ORF">BVRB_4g095580</name>
</gene>
<dbReference type="InterPro" id="IPR020892">
    <property type="entry name" value="Cyclophilin-type_PPIase_CS"/>
</dbReference>
<dbReference type="InterPro" id="IPR029000">
    <property type="entry name" value="Cyclophilin-like_dom_sf"/>
</dbReference>
<evidence type="ECO:0000256" key="5">
    <source>
        <dbReference type="RuleBase" id="RU363019"/>
    </source>
</evidence>
<keyword evidence="3 5" id="KW-0697">Rotamase</keyword>
<organism evidence="7 8">
    <name type="scientific">Beta vulgaris subsp. vulgaris</name>
    <name type="common">Beet</name>
    <dbReference type="NCBI Taxonomy" id="3555"/>
    <lineage>
        <taxon>Eukaryota</taxon>
        <taxon>Viridiplantae</taxon>
        <taxon>Streptophyta</taxon>
        <taxon>Embryophyta</taxon>
        <taxon>Tracheophyta</taxon>
        <taxon>Spermatophyta</taxon>
        <taxon>Magnoliopsida</taxon>
        <taxon>eudicotyledons</taxon>
        <taxon>Gunneridae</taxon>
        <taxon>Pentapetalae</taxon>
        <taxon>Caryophyllales</taxon>
        <taxon>Chenopodiaceae</taxon>
        <taxon>Betoideae</taxon>
        <taxon>Beta</taxon>
    </lineage>
</organism>
<accession>A0A0J8BDS6</accession>
<dbReference type="InterPro" id="IPR024936">
    <property type="entry name" value="Cyclophilin-type_PPIase"/>
</dbReference>
<dbReference type="OrthoDB" id="193499at2759"/>
<dbReference type="EC" id="5.2.1.8" evidence="5"/>
<evidence type="ECO:0000256" key="4">
    <source>
        <dbReference type="ARBA" id="ARBA00023235"/>
    </source>
</evidence>
<dbReference type="PROSITE" id="PS00170">
    <property type="entry name" value="CSA_PPIASE_1"/>
    <property type="match status" value="1"/>
</dbReference>
<dbReference type="eggNOG" id="KOG0865">
    <property type="taxonomic scope" value="Eukaryota"/>
</dbReference>
<evidence type="ECO:0000313" key="8">
    <source>
        <dbReference type="Proteomes" id="UP000035740"/>
    </source>
</evidence>
<comment type="function">
    <text evidence="5">PPIases accelerate the folding of proteins. It catalyzes the cis-trans isomerization of proline imidic peptide bonds in oligopeptides.</text>
</comment>
<dbReference type="CDD" id="cd01926">
    <property type="entry name" value="cyclophilin_ABH_like"/>
    <property type="match status" value="1"/>
</dbReference>
<evidence type="ECO:0000256" key="2">
    <source>
        <dbReference type="ARBA" id="ARBA00007365"/>
    </source>
</evidence>
<keyword evidence="8" id="KW-1185">Reference proteome</keyword>
<dbReference type="PANTHER" id="PTHR11071">
    <property type="entry name" value="PEPTIDYL-PROLYL CIS-TRANS ISOMERASE"/>
    <property type="match status" value="1"/>
</dbReference>
<dbReference type="PRINTS" id="PR00153">
    <property type="entry name" value="CSAPPISMRASE"/>
</dbReference>
<dbReference type="PANTHER" id="PTHR11071:SF561">
    <property type="entry name" value="PEPTIDYL-PROLYL CIS-TRANS ISOMERASE D-RELATED"/>
    <property type="match status" value="1"/>
</dbReference>
<dbReference type="InterPro" id="IPR002130">
    <property type="entry name" value="Cyclophilin-type_PPIase_dom"/>
</dbReference>
<comment type="catalytic activity">
    <reaction evidence="1 5">
        <text>[protein]-peptidylproline (omega=180) = [protein]-peptidylproline (omega=0)</text>
        <dbReference type="Rhea" id="RHEA:16237"/>
        <dbReference type="Rhea" id="RHEA-COMP:10747"/>
        <dbReference type="Rhea" id="RHEA-COMP:10748"/>
        <dbReference type="ChEBI" id="CHEBI:83833"/>
        <dbReference type="ChEBI" id="CHEBI:83834"/>
        <dbReference type="EC" id="5.2.1.8"/>
    </reaction>
</comment>
<keyword evidence="4 5" id="KW-0413">Isomerase</keyword>
<sequence length="176" mass="18891">MAKPNPKVFFDILIGKSKAGRVVMELFADVTPKTADNFRALCTGEKGLGKLGKPLHYKGSAFHRIIPNFMCQGGDFTRGNGTGGESIYGSKFDDENFKLKHTGPGILSMANSGPNTNGSQFFICTAKTSWLDGKHVVFGKVVDGYNVVEQMEGVGTESGRTTTSVVIEDCGELPDC</sequence>
<dbReference type="GO" id="GO:0005737">
    <property type="term" value="C:cytoplasm"/>
    <property type="evidence" value="ECO:0007669"/>
    <property type="project" value="TreeGrafter"/>
</dbReference>
<feature type="domain" description="PPIase cyclophilin-type" evidence="6">
    <location>
        <begin position="9"/>
        <end position="172"/>
    </location>
</feature>
<dbReference type="KEGG" id="bvg:104907533"/>
<dbReference type="OMA" id="FKSIVPR"/>
<dbReference type="GO" id="GO:0016018">
    <property type="term" value="F:cyclosporin A binding"/>
    <property type="evidence" value="ECO:0007669"/>
    <property type="project" value="TreeGrafter"/>
</dbReference>
<name>A0A0J8BDS6_BETVV</name>
<dbReference type="EMBL" id="KQ090267">
    <property type="protein sequence ID" value="KMS98112.1"/>
    <property type="molecule type" value="Genomic_DNA"/>
</dbReference>
<dbReference type="Gene3D" id="2.40.100.10">
    <property type="entry name" value="Cyclophilin-like"/>
    <property type="match status" value="1"/>
</dbReference>
<dbReference type="Gramene" id="KMS98112">
    <property type="protein sequence ID" value="KMS98112"/>
    <property type="gene ID" value="BVRB_4g095580"/>
</dbReference>
<comment type="similarity">
    <text evidence="2 5">Belongs to the cyclophilin-type PPIase family.</text>
</comment>
<dbReference type="FunFam" id="2.40.100.10:FF:000002">
    <property type="entry name" value="Peptidyl-prolyl cis-trans isomerase"/>
    <property type="match status" value="1"/>
</dbReference>
<evidence type="ECO:0000313" key="7">
    <source>
        <dbReference type="EMBL" id="KMS98112.1"/>
    </source>
</evidence>
<evidence type="ECO:0000256" key="3">
    <source>
        <dbReference type="ARBA" id="ARBA00023110"/>
    </source>
</evidence>
<dbReference type="GO" id="GO:0006457">
    <property type="term" value="P:protein folding"/>
    <property type="evidence" value="ECO:0007669"/>
    <property type="project" value="InterPro"/>
</dbReference>
<evidence type="ECO:0000259" key="6">
    <source>
        <dbReference type="PROSITE" id="PS50072"/>
    </source>
</evidence>
<dbReference type="AlphaFoldDB" id="A0A0J8BDS6"/>
<reference evidence="7 8" key="1">
    <citation type="journal article" date="2014" name="Nature">
        <title>The genome of the recently domesticated crop plant sugar beet (Beta vulgaris).</title>
        <authorList>
            <person name="Dohm J.C."/>
            <person name="Minoche A.E."/>
            <person name="Holtgrawe D."/>
            <person name="Capella-Gutierrez S."/>
            <person name="Zakrzewski F."/>
            <person name="Tafer H."/>
            <person name="Rupp O."/>
            <person name="Sorensen T.R."/>
            <person name="Stracke R."/>
            <person name="Reinhardt R."/>
            <person name="Goesmann A."/>
            <person name="Kraft T."/>
            <person name="Schulz B."/>
            <person name="Stadler P.F."/>
            <person name="Schmidt T."/>
            <person name="Gabaldon T."/>
            <person name="Lehrach H."/>
            <person name="Weisshaar B."/>
            <person name="Himmelbauer H."/>
        </authorList>
    </citation>
    <scope>NUCLEOTIDE SEQUENCE [LARGE SCALE GENOMIC DNA]</scope>
    <source>
        <tissue evidence="7">Taproot</tissue>
    </source>
</reference>
<dbReference type="PROSITE" id="PS50072">
    <property type="entry name" value="CSA_PPIASE_2"/>
    <property type="match status" value="1"/>
</dbReference>
<dbReference type="SUPFAM" id="SSF50891">
    <property type="entry name" value="Cyclophilin-like"/>
    <property type="match status" value="1"/>
</dbReference>
<protein>
    <recommendedName>
        <fullName evidence="5">Peptidyl-prolyl cis-trans isomerase</fullName>
        <shortName evidence="5">PPIase</shortName>
        <ecNumber evidence="5">5.2.1.8</ecNumber>
    </recommendedName>
</protein>
<dbReference type="GO" id="GO:0003755">
    <property type="term" value="F:peptidyl-prolyl cis-trans isomerase activity"/>
    <property type="evidence" value="ECO:0007669"/>
    <property type="project" value="UniProtKB-UniRule"/>
</dbReference>